<evidence type="ECO:0000256" key="1">
    <source>
        <dbReference type="SAM" id="Phobius"/>
    </source>
</evidence>
<dbReference type="EMBL" id="CP119901">
    <property type="protein sequence ID" value="WFD22108.1"/>
    <property type="molecule type" value="Genomic_DNA"/>
</dbReference>
<accession>A0AAF0EAE6</accession>
<evidence type="ECO:0000313" key="2">
    <source>
        <dbReference type="EMBL" id="WFD22108.1"/>
    </source>
</evidence>
<keyword evidence="1" id="KW-0472">Membrane</keyword>
<dbReference type="Proteomes" id="UP001214415">
    <property type="component" value="Chromosome 2"/>
</dbReference>
<protein>
    <submittedName>
        <fullName evidence="2">Uncharacterized protein</fullName>
    </submittedName>
</protein>
<keyword evidence="1" id="KW-0812">Transmembrane</keyword>
<organism evidence="2 3">
    <name type="scientific">Malassezia equina</name>
    <dbReference type="NCBI Taxonomy" id="1381935"/>
    <lineage>
        <taxon>Eukaryota</taxon>
        <taxon>Fungi</taxon>
        <taxon>Dikarya</taxon>
        <taxon>Basidiomycota</taxon>
        <taxon>Ustilaginomycotina</taxon>
        <taxon>Malasseziomycetes</taxon>
        <taxon>Malasseziales</taxon>
        <taxon>Malasseziaceae</taxon>
        <taxon>Malassezia</taxon>
    </lineage>
</organism>
<sequence>MSPETAQTVGSIAFAGLLVTLAGLSSQAALGNVGYRTKLLLFWLIFDALIHVVTPLALLMNSGATILSTLKSQQRTVSSKKIVNQ</sequence>
<reference evidence="2" key="1">
    <citation type="submission" date="2023-03" db="EMBL/GenBank/DDBJ databases">
        <title>Mating type loci evolution in Malassezia.</title>
        <authorList>
            <person name="Coelho M.A."/>
        </authorList>
    </citation>
    <scope>NUCLEOTIDE SEQUENCE</scope>
    <source>
        <strain evidence="2">CBS 12830</strain>
    </source>
</reference>
<gene>
    <name evidence="2" type="ORF">MEQU1_000770</name>
</gene>
<name>A0AAF0EAE6_9BASI</name>
<evidence type="ECO:0000313" key="3">
    <source>
        <dbReference type="Proteomes" id="UP001214415"/>
    </source>
</evidence>
<feature type="transmembrane region" description="Helical" evidence="1">
    <location>
        <begin position="41"/>
        <end position="70"/>
    </location>
</feature>
<dbReference type="AlphaFoldDB" id="A0AAF0EAE6"/>
<keyword evidence="1" id="KW-1133">Transmembrane helix</keyword>
<keyword evidence="3" id="KW-1185">Reference proteome</keyword>
<proteinExistence type="predicted"/>